<keyword evidence="2" id="KW-0238">DNA-binding</keyword>
<evidence type="ECO:0000313" key="7">
    <source>
        <dbReference type="EMBL" id="CUO74353.1"/>
    </source>
</evidence>
<keyword evidence="5" id="KW-1133">Transmembrane helix</keyword>
<protein>
    <submittedName>
        <fullName evidence="7">Transcriptional regulator, AraC family</fullName>
    </submittedName>
</protein>
<evidence type="ECO:0000256" key="4">
    <source>
        <dbReference type="SAM" id="Coils"/>
    </source>
</evidence>
<dbReference type="RefSeq" id="WP_055657540.1">
    <property type="nucleotide sequence ID" value="NZ_CABIXC010000011.1"/>
</dbReference>
<evidence type="ECO:0000256" key="5">
    <source>
        <dbReference type="SAM" id="Phobius"/>
    </source>
</evidence>
<dbReference type="InterPro" id="IPR018060">
    <property type="entry name" value="HTH_AraC"/>
</dbReference>
<dbReference type="GO" id="GO:0043565">
    <property type="term" value="F:sequence-specific DNA binding"/>
    <property type="evidence" value="ECO:0007669"/>
    <property type="project" value="InterPro"/>
</dbReference>
<evidence type="ECO:0000313" key="8">
    <source>
        <dbReference type="Proteomes" id="UP000095651"/>
    </source>
</evidence>
<keyword evidence="3" id="KW-0804">Transcription</keyword>
<name>A0A174HHF5_9FIRM</name>
<feature type="transmembrane region" description="Helical" evidence="5">
    <location>
        <begin position="12"/>
        <end position="36"/>
    </location>
</feature>
<dbReference type="SUPFAM" id="SSF46689">
    <property type="entry name" value="Homeodomain-like"/>
    <property type="match status" value="2"/>
</dbReference>
<evidence type="ECO:0000256" key="2">
    <source>
        <dbReference type="ARBA" id="ARBA00023125"/>
    </source>
</evidence>
<dbReference type="SMART" id="SM00342">
    <property type="entry name" value="HTH_ARAC"/>
    <property type="match status" value="1"/>
</dbReference>
<dbReference type="PROSITE" id="PS00041">
    <property type="entry name" value="HTH_ARAC_FAMILY_1"/>
    <property type="match status" value="1"/>
</dbReference>
<keyword evidence="5" id="KW-0472">Membrane</keyword>
<dbReference type="InterPro" id="IPR009057">
    <property type="entry name" value="Homeodomain-like_sf"/>
</dbReference>
<dbReference type="AlphaFoldDB" id="A0A174HHF5"/>
<dbReference type="Proteomes" id="UP000095651">
    <property type="component" value="Unassembled WGS sequence"/>
</dbReference>
<dbReference type="Pfam" id="PF12833">
    <property type="entry name" value="HTH_18"/>
    <property type="match status" value="1"/>
</dbReference>
<evidence type="ECO:0000259" key="6">
    <source>
        <dbReference type="PROSITE" id="PS01124"/>
    </source>
</evidence>
<accession>A0A174HHF5</accession>
<sequence length="748" mass="85269">MFSSGIYKNRLYKILISTGTIVIVLLAVLSGSYLHLQQKSSYIHNLSNSTAALEANSNIAMNLISRAVNDVSRDKSITKWVNSSSANDFYFNSITALKQLRIITTDSSMLNYELAVTTVGPLEFDGKSYGMVLDQSGTVDRDKFLRHVKGLSKEEMESMDQHFSASNRPFCLPHYENDRLKSVYYIVKDYRYSSSLLCFVTIPIETLTGSARPGQFLLYSDDRLLAVSHREADMDELFSNMMSMGMEAADSGIGQQEFFKLGKEYVFPTSLPAIGWEIAYVYDSYMLGSGQIVFFLLILVTAACIFTFLIALLVEALYKPIREVVEDSMDSPEDGKPIDEFKILRQNSEKIKSLSKTLMEAMDENERLASQQQYRRLLFAPQPGGLAECGEEPEEDYSVVVVEFQPVNEGSSPSCIVILKQYVHEFTMNVPDMTFVDLDSTRCAMIVKSGNTDEILLQLYELLRYLTQKPEDETINQWIALSNPRNGLNRIWLAYQETLRILEYKHVYGHTNILTFEQIRSVDAVTYSYPLSMENRMVHCIVEGKEEALQIFDQLIRTNLVDKTLSIESIQSFVYVLIGTLGRVFQELKTSPEALLKEDINFMYLYEHWSDSVTITTLRHAIQDILTAVSCRGENNDEKLLNEMIRYIHTNYTDDIMLNDMADQFNISPKYCGILFKQLSGQNFKDYLNRYRIEKAKELLQKEHGIKIAELSLMVGFNSANSFIRVFGKYTGVSPKAYMESLKSSSIS</sequence>
<dbReference type="Gene3D" id="1.10.10.60">
    <property type="entry name" value="Homeodomain-like"/>
    <property type="match status" value="2"/>
</dbReference>
<dbReference type="EMBL" id="CYZE01000011">
    <property type="protein sequence ID" value="CUO74353.1"/>
    <property type="molecule type" value="Genomic_DNA"/>
</dbReference>
<reference evidence="7 8" key="1">
    <citation type="submission" date="2015-09" db="EMBL/GenBank/DDBJ databases">
        <authorList>
            <consortium name="Pathogen Informatics"/>
        </authorList>
    </citation>
    <scope>NUCLEOTIDE SEQUENCE [LARGE SCALE GENOMIC DNA]</scope>
    <source>
        <strain evidence="7 8">2789STDY5608850</strain>
    </source>
</reference>
<dbReference type="InterPro" id="IPR018062">
    <property type="entry name" value="HTH_AraC-typ_CS"/>
</dbReference>
<feature type="transmembrane region" description="Helical" evidence="5">
    <location>
        <begin position="292"/>
        <end position="314"/>
    </location>
</feature>
<evidence type="ECO:0000256" key="1">
    <source>
        <dbReference type="ARBA" id="ARBA00023015"/>
    </source>
</evidence>
<feature type="coiled-coil region" evidence="4">
    <location>
        <begin position="344"/>
        <end position="371"/>
    </location>
</feature>
<gene>
    <name evidence="7" type="primary">btr_10</name>
    <name evidence="7" type="ORF">ERS852407_03788</name>
</gene>
<keyword evidence="1" id="KW-0805">Transcription regulation</keyword>
<keyword evidence="5" id="KW-0812">Transmembrane</keyword>
<keyword evidence="4" id="KW-0175">Coiled coil</keyword>
<evidence type="ECO:0000256" key="3">
    <source>
        <dbReference type="ARBA" id="ARBA00023163"/>
    </source>
</evidence>
<organism evidence="7 8">
    <name type="scientific">Hungatella hathewayi</name>
    <dbReference type="NCBI Taxonomy" id="154046"/>
    <lineage>
        <taxon>Bacteria</taxon>
        <taxon>Bacillati</taxon>
        <taxon>Bacillota</taxon>
        <taxon>Clostridia</taxon>
        <taxon>Lachnospirales</taxon>
        <taxon>Lachnospiraceae</taxon>
        <taxon>Hungatella</taxon>
    </lineage>
</organism>
<dbReference type="PROSITE" id="PS01124">
    <property type="entry name" value="HTH_ARAC_FAMILY_2"/>
    <property type="match status" value="1"/>
</dbReference>
<proteinExistence type="predicted"/>
<feature type="domain" description="HTH araC/xylS-type" evidence="6">
    <location>
        <begin position="642"/>
        <end position="741"/>
    </location>
</feature>
<dbReference type="GO" id="GO:0003700">
    <property type="term" value="F:DNA-binding transcription factor activity"/>
    <property type="evidence" value="ECO:0007669"/>
    <property type="project" value="InterPro"/>
</dbReference>
<dbReference type="PANTHER" id="PTHR43280:SF28">
    <property type="entry name" value="HTH-TYPE TRANSCRIPTIONAL ACTIVATOR RHAS"/>
    <property type="match status" value="1"/>
</dbReference>
<dbReference type="PANTHER" id="PTHR43280">
    <property type="entry name" value="ARAC-FAMILY TRANSCRIPTIONAL REGULATOR"/>
    <property type="match status" value="1"/>
</dbReference>